<reference evidence="2" key="2">
    <citation type="submission" date="2017-02" db="UniProtKB">
        <authorList>
            <consortium name="WormBaseParasite"/>
        </authorList>
    </citation>
    <scope>IDENTIFICATION</scope>
</reference>
<dbReference type="Proteomes" id="UP000035642">
    <property type="component" value="Unassembled WGS sequence"/>
</dbReference>
<keyword evidence="1" id="KW-1185">Reference proteome</keyword>
<accession>A0A0K0DKR0</accession>
<organism evidence="1 2">
    <name type="scientific">Angiostrongylus cantonensis</name>
    <name type="common">Rat lungworm</name>
    <dbReference type="NCBI Taxonomy" id="6313"/>
    <lineage>
        <taxon>Eukaryota</taxon>
        <taxon>Metazoa</taxon>
        <taxon>Ecdysozoa</taxon>
        <taxon>Nematoda</taxon>
        <taxon>Chromadorea</taxon>
        <taxon>Rhabditida</taxon>
        <taxon>Rhabditina</taxon>
        <taxon>Rhabditomorpha</taxon>
        <taxon>Strongyloidea</taxon>
        <taxon>Metastrongylidae</taxon>
        <taxon>Angiostrongylus</taxon>
    </lineage>
</organism>
<evidence type="ECO:0000313" key="2">
    <source>
        <dbReference type="WBParaSite" id="ACAC_0001211301-mRNA-1"/>
    </source>
</evidence>
<dbReference type="AlphaFoldDB" id="A0A0K0DKR0"/>
<dbReference type="WBParaSite" id="ACAC_0001211301-mRNA-1">
    <property type="protein sequence ID" value="ACAC_0001211301-mRNA-1"/>
    <property type="gene ID" value="ACAC_0001211301"/>
</dbReference>
<dbReference type="STRING" id="6313.A0A0K0DKR0"/>
<proteinExistence type="predicted"/>
<evidence type="ECO:0000313" key="1">
    <source>
        <dbReference type="Proteomes" id="UP000035642"/>
    </source>
</evidence>
<sequence length="130" mass="14657">MNIVIAVDENAHAAGSSTVACSEKQFFSSVIDGVDWLAWSRLAQAGDVVWRGCTLRVFAIGDSDITKNEDIRKGLQKYIYMLRIDAKIFMVNLLDMEVSDEVVEKTAELEKRQQTIKNDIRVSFKSIVLQ</sequence>
<reference evidence="1" key="1">
    <citation type="submission" date="2012-09" db="EMBL/GenBank/DDBJ databases">
        <authorList>
            <person name="Martin A.A."/>
        </authorList>
    </citation>
    <scope>NUCLEOTIDE SEQUENCE</scope>
</reference>
<protein>
    <submittedName>
        <fullName evidence="2">SLC12 domain-containing protein</fullName>
    </submittedName>
</protein>
<name>A0A0K0DKR0_ANGCA</name>